<evidence type="ECO:0000313" key="6">
    <source>
        <dbReference type="EMBL" id="OOO63700.1"/>
    </source>
</evidence>
<gene>
    <name evidence="4" type="primary">nagB</name>
    <name evidence="6" type="ORF">BS637_01340</name>
    <name evidence="7" type="ORF">BS638_05120</name>
</gene>
<evidence type="ECO:0000256" key="2">
    <source>
        <dbReference type="ARBA" id="ARBA00022801"/>
    </source>
</evidence>
<comment type="caution">
    <text evidence="4">Lacks conserved residue(s) required for the propagation of feature annotation.</text>
</comment>
<feature type="domain" description="Glucosamine/galactosamine-6-phosphate isomerase" evidence="5">
    <location>
        <begin position="27"/>
        <end position="227"/>
    </location>
</feature>
<feature type="active site" description="Proton acceptor; for enolization step" evidence="4">
    <location>
        <position position="67"/>
    </location>
</feature>
<dbReference type="NCBIfam" id="TIGR00502">
    <property type="entry name" value="nagB"/>
    <property type="match status" value="1"/>
</dbReference>
<dbReference type="Gene3D" id="3.40.50.1360">
    <property type="match status" value="1"/>
</dbReference>
<dbReference type="PANTHER" id="PTHR11280:SF5">
    <property type="entry name" value="GLUCOSAMINE-6-PHOSPHATE ISOMERASE"/>
    <property type="match status" value="1"/>
</dbReference>
<reference evidence="6 8" key="2">
    <citation type="submission" date="2016-12" db="EMBL/GenBank/DDBJ databases">
        <title>Clostridium tepidum sp. nov., a close relative of Clostridium sporogenes and Clostridium botulinum Group I.</title>
        <authorList>
            <person name="Dobritsa A.P."/>
            <person name="Kutumbaka K."/>
            <person name="Werner K."/>
            <person name="Samadpour M."/>
        </authorList>
    </citation>
    <scope>NUCLEOTIDE SEQUENCE [LARGE SCALE GENOMIC DNA]</scope>
    <source>
        <strain evidence="6 8">PE</strain>
    </source>
</reference>
<dbReference type="GO" id="GO:0005975">
    <property type="term" value="P:carbohydrate metabolic process"/>
    <property type="evidence" value="ECO:0007669"/>
    <property type="project" value="InterPro"/>
</dbReference>
<feature type="active site" description="For ring-opening step" evidence="4">
    <location>
        <position position="143"/>
    </location>
</feature>
<comment type="similarity">
    <text evidence="4">Belongs to the glucosamine/galactosamine-6-phosphate isomerase family. NagB subfamily.</text>
</comment>
<dbReference type="InterPro" id="IPR004547">
    <property type="entry name" value="Glucosamine6P_isomerase"/>
</dbReference>
<feature type="active site" description="For ring-opening step" evidence="4">
    <location>
        <position position="136"/>
    </location>
</feature>
<dbReference type="Pfam" id="PF01182">
    <property type="entry name" value="Glucosamine_iso"/>
    <property type="match status" value="1"/>
</dbReference>
<dbReference type="OrthoDB" id="9791139at2"/>
<dbReference type="RefSeq" id="WP_078022710.1">
    <property type="nucleotide sequence ID" value="NZ_JADPGM010000003.1"/>
</dbReference>
<evidence type="ECO:0000256" key="4">
    <source>
        <dbReference type="HAMAP-Rule" id="MF_01241"/>
    </source>
</evidence>
<accession>A0A1S9IE40</accession>
<dbReference type="NCBIfam" id="NF001684">
    <property type="entry name" value="PRK00443.1-4"/>
    <property type="match status" value="1"/>
</dbReference>
<dbReference type="HAMAP" id="MF_01241">
    <property type="entry name" value="GlcN6P_deamin"/>
    <property type="match status" value="1"/>
</dbReference>
<evidence type="ECO:0000313" key="8">
    <source>
        <dbReference type="Proteomes" id="UP000190206"/>
    </source>
</evidence>
<name>A0A1S9IE40_9CLOT</name>
<dbReference type="EMBL" id="MRAD01000001">
    <property type="protein sequence ID" value="OOO63700.1"/>
    <property type="molecule type" value="Genomic_DNA"/>
</dbReference>
<evidence type="ECO:0000259" key="5">
    <source>
        <dbReference type="Pfam" id="PF01182"/>
    </source>
</evidence>
<dbReference type="GO" id="GO:0005737">
    <property type="term" value="C:cytoplasm"/>
    <property type="evidence" value="ECO:0007669"/>
    <property type="project" value="TreeGrafter"/>
</dbReference>
<dbReference type="InterPro" id="IPR018321">
    <property type="entry name" value="Glucosamine6P_isomerase_CS"/>
</dbReference>
<dbReference type="UniPathway" id="UPA00629">
    <property type="reaction ID" value="UER00684"/>
</dbReference>
<dbReference type="EMBL" id="MRAE01000008">
    <property type="protein sequence ID" value="OOO68522.1"/>
    <property type="molecule type" value="Genomic_DNA"/>
</dbReference>
<comment type="catalytic activity">
    <reaction evidence="1 4">
        <text>alpha-D-glucosamine 6-phosphate + H2O = beta-D-fructose 6-phosphate + NH4(+)</text>
        <dbReference type="Rhea" id="RHEA:12172"/>
        <dbReference type="ChEBI" id="CHEBI:15377"/>
        <dbReference type="ChEBI" id="CHEBI:28938"/>
        <dbReference type="ChEBI" id="CHEBI:57634"/>
        <dbReference type="ChEBI" id="CHEBI:75989"/>
        <dbReference type="EC" id="3.5.99.6"/>
    </reaction>
</comment>
<dbReference type="CDD" id="cd01399">
    <property type="entry name" value="GlcN6P_deaminase"/>
    <property type="match status" value="1"/>
</dbReference>
<dbReference type="InterPro" id="IPR037171">
    <property type="entry name" value="NagB/RpiA_transferase-like"/>
</dbReference>
<dbReference type="FunFam" id="3.40.50.1360:FF:000003">
    <property type="entry name" value="Glucosamine-6-phosphate deaminase"/>
    <property type="match status" value="1"/>
</dbReference>
<dbReference type="Proteomes" id="UP000190256">
    <property type="component" value="Unassembled WGS sequence"/>
</dbReference>
<keyword evidence="3 4" id="KW-0119">Carbohydrate metabolism</keyword>
<reference evidence="7 9" key="1">
    <citation type="submission" date="2016-12" db="EMBL/GenBank/DDBJ databases">
        <title>Clostridium tepidum sp. nov., a close relative of Clostridium sporogenes and Clostridium botulinum Group I.</title>
        <authorList>
            <person name="Dobritsa A.P."/>
            <person name="Kutumbaka K.K."/>
            <person name="Werner K."/>
            <person name="Wiedmann M."/>
            <person name="Asmus A."/>
            <person name="Samadpour M."/>
        </authorList>
    </citation>
    <scope>NUCLEOTIDE SEQUENCE [LARGE SCALE GENOMIC DNA]</scope>
    <source>
        <strain evidence="7 9">IEH 97212</strain>
    </source>
</reference>
<evidence type="ECO:0000256" key="3">
    <source>
        <dbReference type="ARBA" id="ARBA00023277"/>
    </source>
</evidence>
<dbReference type="AlphaFoldDB" id="A0A1S9IE40"/>
<dbReference type="GO" id="GO:0019262">
    <property type="term" value="P:N-acetylneuraminate catabolic process"/>
    <property type="evidence" value="ECO:0007669"/>
    <property type="project" value="UniProtKB-UniRule"/>
</dbReference>
<comment type="function">
    <text evidence="4">Catalyzes the reversible isomerization-deamination of glucosamine 6-phosphate (GlcN6P) to form fructose 6-phosphate (Fru6P) and ammonium ion.</text>
</comment>
<keyword evidence="2 4" id="KW-0378">Hydrolase</keyword>
<evidence type="ECO:0000313" key="9">
    <source>
        <dbReference type="Proteomes" id="UP000190256"/>
    </source>
</evidence>
<proteinExistence type="inferred from homology"/>
<dbReference type="PROSITE" id="PS01161">
    <property type="entry name" value="GLC_GALNAC_ISOMERASE"/>
    <property type="match status" value="1"/>
</dbReference>
<dbReference type="GO" id="GO:0042802">
    <property type="term" value="F:identical protein binding"/>
    <property type="evidence" value="ECO:0007669"/>
    <property type="project" value="TreeGrafter"/>
</dbReference>
<evidence type="ECO:0000313" key="7">
    <source>
        <dbReference type="EMBL" id="OOO68522.1"/>
    </source>
</evidence>
<protein>
    <recommendedName>
        <fullName evidence="4">Glucosamine-6-phosphate deaminase</fullName>
        <ecNumber evidence="4">3.5.99.6</ecNumber>
    </recommendedName>
    <alternativeName>
        <fullName evidence="4">GlcN6P deaminase</fullName>
        <shortName evidence="4">GNPDA</shortName>
    </alternativeName>
    <alternativeName>
        <fullName evidence="4">Glucosamine-6-phosphate isomerase</fullName>
    </alternativeName>
</protein>
<keyword evidence="8" id="KW-1185">Reference proteome</keyword>
<sequence length="244" mass="27271">MRIIVVDNYEEMSKKAAAMVVSQVILKPDSVLGLATGDTPIGMYREIINIYKNHKLNFSKVKTFNLDEYYGLSKDNQQSYYYFMMNNLFNHVNIDKNNINIPNGMVDDIEKECKEYENSIVKAGGIDLQILGIGVNGHIGFNEPGESFEAETHLVNLDEKTIESNSRFFSSKDEVPTRAISMGIKTILHSKKIILLACGQNKADAIFKAIEGKITPNVPASILQLHKDVVVIVDKEAGSKLNLK</sequence>
<dbReference type="EC" id="3.5.99.6" evidence="4"/>
<dbReference type="SUPFAM" id="SSF100950">
    <property type="entry name" value="NagB/RpiA/CoA transferase-like"/>
    <property type="match status" value="1"/>
</dbReference>
<comment type="pathway">
    <text evidence="4">Amino-sugar metabolism; N-acetylneuraminate degradation; D-fructose 6-phosphate from N-acetylneuraminate: step 5/5.</text>
</comment>
<feature type="active site" description="Proton acceptor; for ring-opening step" evidence="4">
    <location>
        <position position="138"/>
    </location>
</feature>
<dbReference type="STRING" id="1962263.BS637_01340"/>
<dbReference type="GO" id="GO:0006046">
    <property type="term" value="P:N-acetylglucosamine catabolic process"/>
    <property type="evidence" value="ECO:0007669"/>
    <property type="project" value="UniProtKB-UniRule"/>
</dbReference>
<organism evidence="7 9">
    <name type="scientific">Clostridium tepidum</name>
    <dbReference type="NCBI Taxonomy" id="1962263"/>
    <lineage>
        <taxon>Bacteria</taxon>
        <taxon>Bacillati</taxon>
        <taxon>Bacillota</taxon>
        <taxon>Clostridia</taxon>
        <taxon>Eubacteriales</taxon>
        <taxon>Clostridiaceae</taxon>
        <taxon>Clostridium</taxon>
    </lineage>
</organism>
<dbReference type="PANTHER" id="PTHR11280">
    <property type="entry name" value="GLUCOSAMINE-6-PHOSPHATE ISOMERASE"/>
    <property type="match status" value="1"/>
</dbReference>
<dbReference type="InterPro" id="IPR006148">
    <property type="entry name" value="Glc/Gal-6P_isomerase"/>
</dbReference>
<dbReference type="Proteomes" id="UP000190206">
    <property type="component" value="Unassembled WGS sequence"/>
</dbReference>
<evidence type="ECO:0000256" key="1">
    <source>
        <dbReference type="ARBA" id="ARBA00000644"/>
    </source>
</evidence>
<dbReference type="GO" id="GO:0004342">
    <property type="term" value="F:glucosamine-6-phosphate deaminase activity"/>
    <property type="evidence" value="ECO:0007669"/>
    <property type="project" value="UniProtKB-UniRule"/>
</dbReference>
<dbReference type="GO" id="GO:0006043">
    <property type="term" value="P:glucosamine catabolic process"/>
    <property type="evidence" value="ECO:0007669"/>
    <property type="project" value="TreeGrafter"/>
</dbReference>
<comment type="caution">
    <text evidence="7">The sequence shown here is derived from an EMBL/GenBank/DDBJ whole genome shotgun (WGS) entry which is preliminary data.</text>
</comment>